<dbReference type="Gene3D" id="3.60.10.10">
    <property type="entry name" value="Endonuclease/exonuclease/phosphatase"/>
    <property type="match status" value="1"/>
</dbReference>
<proteinExistence type="inferred from homology"/>
<dbReference type="STRING" id="1676925.ENSPKIP00000032771"/>
<comment type="similarity">
    <text evidence="3">Belongs to the DNA repair enzymes AP/ExoA family.</text>
</comment>
<evidence type="ECO:0000256" key="8">
    <source>
        <dbReference type="ARBA" id="ARBA00022842"/>
    </source>
</evidence>
<keyword evidence="5" id="KW-0479">Metal-binding</keyword>
<evidence type="ECO:0000256" key="2">
    <source>
        <dbReference type="ARBA" id="ARBA00001946"/>
    </source>
</evidence>
<evidence type="ECO:0000256" key="10">
    <source>
        <dbReference type="SAM" id="Coils"/>
    </source>
</evidence>
<dbReference type="AlphaFoldDB" id="A0A3B3SRR6"/>
<reference evidence="12" key="1">
    <citation type="submission" date="2025-08" db="UniProtKB">
        <authorList>
            <consortium name="Ensembl"/>
        </authorList>
    </citation>
    <scope>IDENTIFICATION</scope>
</reference>
<evidence type="ECO:0000259" key="11">
    <source>
        <dbReference type="Pfam" id="PF03372"/>
    </source>
</evidence>
<evidence type="ECO:0000313" key="13">
    <source>
        <dbReference type="Proteomes" id="UP000261540"/>
    </source>
</evidence>
<evidence type="ECO:0000256" key="7">
    <source>
        <dbReference type="ARBA" id="ARBA00022801"/>
    </source>
</evidence>
<dbReference type="InterPro" id="IPR004808">
    <property type="entry name" value="AP_endonuc_1"/>
</dbReference>
<keyword evidence="8" id="KW-0460">Magnesium</keyword>
<comment type="catalytic activity">
    <reaction evidence="1">
        <text>Exonucleolytic cleavage in the 3'- to 5'-direction to yield nucleoside 5'-phosphates.</text>
        <dbReference type="EC" id="3.1.11.2"/>
    </reaction>
</comment>
<keyword evidence="10" id="KW-0175">Coiled coil</keyword>
<dbReference type="GO" id="GO:0046872">
    <property type="term" value="F:metal ion binding"/>
    <property type="evidence" value="ECO:0007669"/>
    <property type="project" value="UniProtKB-KW"/>
</dbReference>
<name>A0A3B3SRR6_9TELE</name>
<comment type="cofactor">
    <cofactor evidence="2">
        <name>Mg(2+)</name>
        <dbReference type="ChEBI" id="CHEBI:18420"/>
    </cofactor>
</comment>
<dbReference type="InterPro" id="IPR005135">
    <property type="entry name" value="Endo/exonuclease/phosphatase"/>
</dbReference>
<dbReference type="GO" id="GO:0003906">
    <property type="term" value="F:DNA-(apurinic or apyrimidinic site) endonuclease activity"/>
    <property type="evidence" value="ECO:0007669"/>
    <property type="project" value="TreeGrafter"/>
</dbReference>
<reference evidence="12" key="2">
    <citation type="submission" date="2025-09" db="UniProtKB">
        <authorList>
            <consortium name="Ensembl"/>
        </authorList>
    </citation>
    <scope>IDENTIFICATION</scope>
</reference>
<evidence type="ECO:0000313" key="12">
    <source>
        <dbReference type="Ensembl" id="ENSPKIP00000032771.1"/>
    </source>
</evidence>
<dbReference type="GO" id="GO:0006284">
    <property type="term" value="P:base-excision repair"/>
    <property type="evidence" value="ECO:0007669"/>
    <property type="project" value="TreeGrafter"/>
</dbReference>
<feature type="domain" description="Endonuclease/exonuclease/phosphatase" evidence="11">
    <location>
        <begin position="8"/>
        <end position="96"/>
    </location>
</feature>
<sequence length="298" mass="35151">MTNSLNCVSWNVRGIIDPIKRGKILSYLKRINTDIAFIQETYLTDQEHKRFRREWVGQVFYSSFSSSGRGIALLIQKKYIIVECEINGEYITIVNFYGPNHDDPTVYSKLILRLATILLEIDPQKNYPSLKLRDIWRFFLVSQTIEHQMKDCTYLSVSISDHNPAKLIWEPTTITPQSKNWRFRSYMLKDPNFIQFMTTQIIFFLETNANSASHSIIWEALKAFMRGHNLSYGAYKIKEKRARLRELENEIRTLELEHSMSNNEKTLTQLTQKRILYNNLCTQKIESNMQKKNQNNCN</sequence>
<dbReference type="Ensembl" id="ENSPKIT00000013644.1">
    <property type="protein sequence ID" value="ENSPKIP00000032771.1"/>
    <property type="gene ID" value="ENSPKIG00000012732.1"/>
</dbReference>
<keyword evidence="6" id="KW-0227">DNA damage</keyword>
<evidence type="ECO:0000256" key="9">
    <source>
        <dbReference type="ARBA" id="ARBA00023204"/>
    </source>
</evidence>
<dbReference type="SUPFAM" id="SSF56219">
    <property type="entry name" value="DNase I-like"/>
    <property type="match status" value="1"/>
</dbReference>
<evidence type="ECO:0000256" key="4">
    <source>
        <dbReference type="ARBA" id="ARBA00012115"/>
    </source>
</evidence>
<evidence type="ECO:0000256" key="3">
    <source>
        <dbReference type="ARBA" id="ARBA00007092"/>
    </source>
</evidence>
<dbReference type="EC" id="3.1.11.2" evidence="4"/>
<dbReference type="PANTHER" id="PTHR22748">
    <property type="entry name" value="AP ENDONUCLEASE"/>
    <property type="match status" value="1"/>
</dbReference>
<dbReference type="Proteomes" id="UP000261540">
    <property type="component" value="Unplaced"/>
</dbReference>
<dbReference type="GO" id="GO:0008311">
    <property type="term" value="F:double-stranded DNA 3'-5' DNA exonuclease activity"/>
    <property type="evidence" value="ECO:0007669"/>
    <property type="project" value="TreeGrafter"/>
</dbReference>
<keyword evidence="9" id="KW-0234">DNA repair</keyword>
<accession>A0A3B3SRR6</accession>
<dbReference type="GO" id="GO:0005634">
    <property type="term" value="C:nucleus"/>
    <property type="evidence" value="ECO:0007669"/>
    <property type="project" value="TreeGrafter"/>
</dbReference>
<dbReference type="PANTHER" id="PTHR22748:SF26">
    <property type="entry name" value="ENDONUCLEASE_EXONUCLEASE_PHOSPHATASE DOMAIN-CONTAINING PROTEIN"/>
    <property type="match status" value="1"/>
</dbReference>
<dbReference type="InterPro" id="IPR036691">
    <property type="entry name" value="Endo/exonu/phosph_ase_sf"/>
</dbReference>
<dbReference type="GO" id="GO:0008081">
    <property type="term" value="F:phosphoric diester hydrolase activity"/>
    <property type="evidence" value="ECO:0007669"/>
    <property type="project" value="TreeGrafter"/>
</dbReference>
<protein>
    <recommendedName>
        <fullName evidence="4">exodeoxyribonuclease III</fullName>
        <ecNumber evidence="4">3.1.11.2</ecNumber>
    </recommendedName>
</protein>
<dbReference type="Pfam" id="PF03372">
    <property type="entry name" value="Exo_endo_phos"/>
    <property type="match status" value="1"/>
</dbReference>
<keyword evidence="7" id="KW-0378">Hydrolase</keyword>
<evidence type="ECO:0000256" key="1">
    <source>
        <dbReference type="ARBA" id="ARBA00000493"/>
    </source>
</evidence>
<feature type="coiled-coil region" evidence="10">
    <location>
        <begin position="237"/>
        <end position="264"/>
    </location>
</feature>
<dbReference type="GeneTree" id="ENSGT01110000267493"/>
<evidence type="ECO:0000256" key="6">
    <source>
        <dbReference type="ARBA" id="ARBA00022763"/>
    </source>
</evidence>
<keyword evidence="13" id="KW-1185">Reference proteome</keyword>
<evidence type="ECO:0000256" key="5">
    <source>
        <dbReference type="ARBA" id="ARBA00022723"/>
    </source>
</evidence>
<organism evidence="12 13">
    <name type="scientific">Paramormyrops kingsleyae</name>
    <dbReference type="NCBI Taxonomy" id="1676925"/>
    <lineage>
        <taxon>Eukaryota</taxon>
        <taxon>Metazoa</taxon>
        <taxon>Chordata</taxon>
        <taxon>Craniata</taxon>
        <taxon>Vertebrata</taxon>
        <taxon>Euteleostomi</taxon>
        <taxon>Actinopterygii</taxon>
        <taxon>Neopterygii</taxon>
        <taxon>Teleostei</taxon>
        <taxon>Osteoglossocephala</taxon>
        <taxon>Osteoglossomorpha</taxon>
        <taxon>Osteoglossiformes</taxon>
        <taxon>Mormyridae</taxon>
        <taxon>Paramormyrops</taxon>
    </lineage>
</organism>